<reference evidence="4 5" key="1">
    <citation type="submission" date="2014-03" db="EMBL/GenBank/DDBJ databases">
        <title>The genome of Kluyveromyces dobzhanskii.</title>
        <authorList>
            <person name="Nystedt B."/>
            <person name="Astrom S."/>
        </authorList>
    </citation>
    <scope>NUCLEOTIDE SEQUENCE [LARGE SCALE GENOMIC DNA]</scope>
    <source>
        <strain evidence="4 5">CBS 2104</strain>
    </source>
</reference>
<evidence type="ECO:0000256" key="2">
    <source>
        <dbReference type="RuleBase" id="RU000682"/>
    </source>
</evidence>
<dbReference type="PROSITE" id="PS50071">
    <property type="entry name" value="HOMEOBOX_2"/>
    <property type="match status" value="1"/>
</dbReference>
<dbReference type="InterPro" id="IPR009057">
    <property type="entry name" value="Homeodomain-like_sf"/>
</dbReference>
<keyword evidence="1 2" id="KW-0539">Nucleus</keyword>
<dbReference type="SMART" id="SM00389">
    <property type="entry name" value="HOX"/>
    <property type="match status" value="1"/>
</dbReference>
<dbReference type="SUPFAM" id="SSF46689">
    <property type="entry name" value="Homeodomain-like"/>
    <property type="match status" value="1"/>
</dbReference>
<proteinExistence type="predicted"/>
<evidence type="ECO:0000256" key="1">
    <source>
        <dbReference type="PROSITE-ProRule" id="PRU00108"/>
    </source>
</evidence>
<protein>
    <submittedName>
        <fullName evidence="4">WGS project CCBQ000000000 data, contig MAT</fullName>
    </submittedName>
</protein>
<feature type="domain" description="Homeobox" evidence="3">
    <location>
        <begin position="148"/>
        <end position="211"/>
    </location>
</feature>
<dbReference type="EMBL" id="CCBQ010000018">
    <property type="protein sequence ID" value="CDO92675.1"/>
    <property type="molecule type" value="Genomic_DNA"/>
</dbReference>
<feature type="DNA-binding region" description="Homeobox" evidence="1">
    <location>
        <begin position="150"/>
        <end position="212"/>
    </location>
</feature>
<name>A0A0A8L3B1_9SACH</name>
<dbReference type="OrthoDB" id="4069986at2759"/>
<organism evidence="4 5">
    <name type="scientific">Kluyveromyces dobzhanskii CBS 2104</name>
    <dbReference type="NCBI Taxonomy" id="1427455"/>
    <lineage>
        <taxon>Eukaryota</taxon>
        <taxon>Fungi</taxon>
        <taxon>Dikarya</taxon>
        <taxon>Ascomycota</taxon>
        <taxon>Saccharomycotina</taxon>
        <taxon>Saccharomycetes</taxon>
        <taxon>Saccharomycetales</taxon>
        <taxon>Saccharomycetaceae</taxon>
        <taxon>Kluyveromyces</taxon>
    </lineage>
</organism>
<dbReference type="Gene3D" id="1.10.10.60">
    <property type="entry name" value="Homeodomain-like"/>
    <property type="match status" value="1"/>
</dbReference>
<gene>
    <name evidence="4" type="ORF">KLDO_g990B</name>
</gene>
<dbReference type="AlphaFoldDB" id="A0A0A8L3B1"/>
<dbReference type="GO" id="GO:0003677">
    <property type="term" value="F:DNA binding"/>
    <property type="evidence" value="ECO:0007669"/>
    <property type="project" value="UniProtKB-UniRule"/>
</dbReference>
<dbReference type="InterPro" id="IPR001356">
    <property type="entry name" value="HD"/>
</dbReference>
<accession>A0A0A8L3B1</accession>
<evidence type="ECO:0000313" key="5">
    <source>
        <dbReference type="Proteomes" id="UP000031516"/>
    </source>
</evidence>
<dbReference type="Proteomes" id="UP000031516">
    <property type="component" value="Unassembled WGS sequence"/>
</dbReference>
<dbReference type="Pfam" id="PF00046">
    <property type="entry name" value="Homeodomain"/>
    <property type="match status" value="1"/>
</dbReference>
<comment type="subcellular location">
    <subcellularLocation>
        <location evidence="1 2">Nucleus</location>
    </subcellularLocation>
</comment>
<dbReference type="CDD" id="cd00086">
    <property type="entry name" value="homeodomain"/>
    <property type="match status" value="1"/>
</dbReference>
<keyword evidence="1 2" id="KW-0371">Homeobox</keyword>
<sequence length="222" mass="25656">MNRISILSLLNPLSSTDNRHNESNLSADLKIFESKKTELIRGFQEDFYLMLGNGDIDSKKIKCNVKRSRARLIRILKCKRLSFSDKVSLTRTSLKASQSLLTLLSEKGKINQLEIGMMKNNADEMNRSFSLNSVNFKILTQNSLSSHSAECVKNKRFPKAQVELLKDWYEVNKKNPYITENDINNIRSNTSLSKMQIKNWLANRRRKDKLTKISEEIINILN</sequence>
<keyword evidence="5" id="KW-1185">Reference proteome</keyword>
<keyword evidence="1 2" id="KW-0238">DNA-binding</keyword>
<dbReference type="GO" id="GO:0005634">
    <property type="term" value="C:nucleus"/>
    <property type="evidence" value="ECO:0007669"/>
    <property type="project" value="UniProtKB-SubCell"/>
</dbReference>
<evidence type="ECO:0000259" key="3">
    <source>
        <dbReference type="PROSITE" id="PS50071"/>
    </source>
</evidence>
<comment type="caution">
    <text evidence="4">The sequence shown here is derived from an EMBL/GenBank/DDBJ whole genome shotgun (WGS) entry which is preliminary data.</text>
</comment>
<evidence type="ECO:0000313" key="4">
    <source>
        <dbReference type="EMBL" id="CDO92675.1"/>
    </source>
</evidence>